<keyword evidence="2" id="KW-1185">Reference proteome</keyword>
<comment type="caution">
    <text evidence="1">The sequence shown here is derived from an EMBL/GenBank/DDBJ whole genome shotgun (WGS) entry which is preliminary data.</text>
</comment>
<protein>
    <submittedName>
        <fullName evidence="1">Uncharacterized protein</fullName>
    </submittedName>
</protein>
<reference evidence="2" key="1">
    <citation type="journal article" date="2022" name="Mol. Ecol. Resour.">
        <title>The genomes of chicory, endive, great burdock and yacon provide insights into Asteraceae palaeo-polyploidization history and plant inulin production.</title>
        <authorList>
            <person name="Fan W."/>
            <person name="Wang S."/>
            <person name="Wang H."/>
            <person name="Wang A."/>
            <person name="Jiang F."/>
            <person name="Liu H."/>
            <person name="Zhao H."/>
            <person name="Xu D."/>
            <person name="Zhang Y."/>
        </authorList>
    </citation>
    <scope>NUCLEOTIDE SEQUENCE [LARGE SCALE GENOMIC DNA]</scope>
    <source>
        <strain evidence="2">cv. Punajuju</strain>
    </source>
</reference>
<evidence type="ECO:0000313" key="1">
    <source>
        <dbReference type="EMBL" id="KAI3711469.1"/>
    </source>
</evidence>
<accession>A0ACB9AN37</accession>
<dbReference type="Proteomes" id="UP001055811">
    <property type="component" value="Linkage Group LG07"/>
</dbReference>
<proteinExistence type="predicted"/>
<name>A0ACB9AN37_CICIN</name>
<dbReference type="EMBL" id="CM042015">
    <property type="protein sequence ID" value="KAI3711469.1"/>
    <property type="molecule type" value="Genomic_DNA"/>
</dbReference>
<gene>
    <name evidence="1" type="ORF">L2E82_41578</name>
</gene>
<sequence>MEPLINLVNKLQAAWTALGDFGEESSPLPTLWESLPTIAVVGGQSSGKSSVAESIVGKDFLPRGSGIPIRMRLAIEVKSCIFTGIHRIEDGREYAEFGHLPRKRFTDFGCNATNHLQMHTLDSCEFDLGLTKVVVGEFGMLIFAIDTEAKWRNSIDCMIIQFIVGIRDDPLEYLGEAKATIDRNMDMYMFSIVDLLLKFFSIKGLMIDFQSYVNTVDENTIPDPHTLLDDLEGSLKLMKKAIYVKEEGVAQAVFT</sequence>
<reference evidence="1 2" key="2">
    <citation type="journal article" date="2022" name="Mol. Ecol. Resour.">
        <title>The genomes of chicory, endive, great burdock and yacon provide insights into Asteraceae paleo-polyploidization history and plant inulin production.</title>
        <authorList>
            <person name="Fan W."/>
            <person name="Wang S."/>
            <person name="Wang H."/>
            <person name="Wang A."/>
            <person name="Jiang F."/>
            <person name="Liu H."/>
            <person name="Zhao H."/>
            <person name="Xu D."/>
            <person name="Zhang Y."/>
        </authorList>
    </citation>
    <scope>NUCLEOTIDE SEQUENCE [LARGE SCALE GENOMIC DNA]</scope>
    <source>
        <strain evidence="2">cv. Punajuju</strain>
        <tissue evidence="1">Leaves</tissue>
    </source>
</reference>
<evidence type="ECO:0000313" key="2">
    <source>
        <dbReference type="Proteomes" id="UP001055811"/>
    </source>
</evidence>
<organism evidence="1 2">
    <name type="scientific">Cichorium intybus</name>
    <name type="common">Chicory</name>
    <dbReference type="NCBI Taxonomy" id="13427"/>
    <lineage>
        <taxon>Eukaryota</taxon>
        <taxon>Viridiplantae</taxon>
        <taxon>Streptophyta</taxon>
        <taxon>Embryophyta</taxon>
        <taxon>Tracheophyta</taxon>
        <taxon>Spermatophyta</taxon>
        <taxon>Magnoliopsida</taxon>
        <taxon>eudicotyledons</taxon>
        <taxon>Gunneridae</taxon>
        <taxon>Pentapetalae</taxon>
        <taxon>asterids</taxon>
        <taxon>campanulids</taxon>
        <taxon>Asterales</taxon>
        <taxon>Asteraceae</taxon>
        <taxon>Cichorioideae</taxon>
        <taxon>Cichorieae</taxon>
        <taxon>Cichoriinae</taxon>
        <taxon>Cichorium</taxon>
    </lineage>
</organism>